<dbReference type="PANTHER" id="PTHR43157:SF22">
    <property type="entry name" value="SHORT-CHAIN DEHYDROGENASE_REDUCTASE PHMF"/>
    <property type="match status" value="1"/>
</dbReference>
<keyword evidence="3" id="KW-1185">Reference proteome</keyword>
<sequence length="332" mass="36580">MSALIGLARLFYSAWINHPANPTASFAGKTILITGANTGLGFEAAVKFAELGASKIILGVRSIEKGNAAKKTLEERSQRKGIAEVWQVDMASYDSIKAFASRASNELDGLDVALLNAGVMKFQWKTSTYGWEEMIQINALSTVLLGLLLLPKLRESSKPENLSYLAFVSSGTYRTVKMTPEHRNSLAILDSYNNEKDFRPSPYYALSKLFLMCAMRAMAEKEGADPGVVITSVCPGLVKTELARDFTITPLKRFAGQILTFFQRTTEVGARSLVSVVTLGKKGHGQFWQHDQIQKDGGIFAEADGKKLQEQISHEILDALRKDVPDILDQQR</sequence>
<dbReference type="Proteomes" id="UP000799772">
    <property type="component" value="Unassembled WGS sequence"/>
</dbReference>
<gene>
    <name evidence="2" type="ORF">NA57DRAFT_43019</name>
</gene>
<dbReference type="Gene3D" id="3.40.50.720">
    <property type="entry name" value="NAD(P)-binding Rossmann-like Domain"/>
    <property type="match status" value="1"/>
</dbReference>
<dbReference type="InterPro" id="IPR036291">
    <property type="entry name" value="NAD(P)-bd_dom_sf"/>
</dbReference>
<evidence type="ECO:0000256" key="1">
    <source>
        <dbReference type="ARBA" id="ARBA00023002"/>
    </source>
</evidence>
<proteinExistence type="predicted"/>
<dbReference type="PRINTS" id="PR00081">
    <property type="entry name" value="GDHRDH"/>
</dbReference>
<name>A0A9P4IB57_9PEZI</name>
<dbReference type="GO" id="GO:0016491">
    <property type="term" value="F:oxidoreductase activity"/>
    <property type="evidence" value="ECO:0007669"/>
    <property type="project" value="UniProtKB-KW"/>
</dbReference>
<keyword evidence="1" id="KW-0560">Oxidoreductase</keyword>
<comment type="caution">
    <text evidence="2">The sequence shown here is derived from an EMBL/GenBank/DDBJ whole genome shotgun (WGS) entry which is preliminary data.</text>
</comment>
<dbReference type="PANTHER" id="PTHR43157">
    <property type="entry name" value="PHOSPHATIDYLINOSITOL-GLYCAN BIOSYNTHESIS CLASS F PROTEIN-RELATED"/>
    <property type="match status" value="1"/>
</dbReference>
<dbReference type="EMBL" id="ML978129">
    <property type="protein sequence ID" value="KAF2096813.1"/>
    <property type="molecule type" value="Genomic_DNA"/>
</dbReference>
<reference evidence="2" key="1">
    <citation type="journal article" date="2020" name="Stud. Mycol.">
        <title>101 Dothideomycetes genomes: a test case for predicting lifestyles and emergence of pathogens.</title>
        <authorList>
            <person name="Haridas S."/>
            <person name="Albert R."/>
            <person name="Binder M."/>
            <person name="Bloem J."/>
            <person name="Labutti K."/>
            <person name="Salamov A."/>
            <person name="Andreopoulos B."/>
            <person name="Baker S."/>
            <person name="Barry K."/>
            <person name="Bills G."/>
            <person name="Bluhm B."/>
            <person name="Cannon C."/>
            <person name="Castanera R."/>
            <person name="Culley D."/>
            <person name="Daum C."/>
            <person name="Ezra D."/>
            <person name="Gonzalez J."/>
            <person name="Henrissat B."/>
            <person name="Kuo A."/>
            <person name="Liang C."/>
            <person name="Lipzen A."/>
            <person name="Lutzoni F."/>
            <person name="Magnuson J."/>
            <person name="Mondo S."/>
            <person name="Nolan M."/>
            <person name="Ohm R."/>
            <person name="Pangilinan J."/>
            <person name="Park H.-J."/>
            <person name="Ramirez L."/>
            <person name="Alfaro M."/>
            <person name="Sun H."/>
            <person name="Tritt A."/>
            <person name="Yoshinaga Y."/>
            <person name="Zwiers L.-H."/>
            <person name="Turgeon B."/>
            <person name="Goodwin S."/>
            <person name="Spatafora J."/>
            <person name="Crous P."/>
            <person name="Grigoriev I."/>
        </authorList>
    </citation>
    <scope>NUCLEOTIDE SEQUENCE</scope>
    <source>
        <strain evidence="2">CBS 133067</strain>
    </source>
</reference>
<dbReference type="Pfam" id="PF00106">
    <property type="entry name" value="adh_short"/>
    <property type="match status" value="1"/>
</dbReference>
<evidence type="ECO:0000313" key="3">
    <source>
        <dbReference type="Proteomes" id="UP000799772"/>
    </source>
</evidence>
<dbReference type="AlphaFoldDB" id="A0A9P4IB57"/>
<protein>
    <submittedName>
        <fullName evidence="2">NAD(P)-binding protein</fullName>
    </submittedName>
</protein>
<dbReference type="InterPro" id="IPR002347">
    <property type="entry name" value="SDR_fam"/>
</dbReference>
<evidence type="ECO:0000313" key="2">
    <source>
        <dbReference type="EMBL" id="KAF2096813.1"/>
    </source>
</evidence>
<organism evidence="2 3">
    <name type="scientific">Rhizodiscina lignyota</name>
    <dbReference type="NCBI Taxonomy" id="1504668"/>
    <lineage>
        <taxon>Eukaryota</taxon>
        <taxon>Fungi</taxon>
        <taxon>Dikarya</taxon>
        <taxon>Ascomycota</taxon>
        <taxon>Pezizomycotina</taxon>
        <taxon>Dothideomycetes</taxon>
        <taxon>Pleosporomycetidae</taxon>
        <taxon>Aulographales</taxon>
        <taxon>Rhizodiscinaceae</taxon>
        <taxon>Rhizodiscina</taxon>
    </lineage>
</organism>
<accession>A0A9P4IB57</accession>
<dbReference type="OrthoDB" id="542013at2759"/>
<dbReference type="SUPFAM" id="SSF51735">
    <property type="entry name" value="NAD(P)-binding Rossmann-fold domains"/>
    <property type="match status" value="1"/>
</dbReference>